<dbReference type="VEuPathDB" id="FungiDB:CLCR_06719"/>
<dbReference type="SMART" id="SM00382">
    <property type="entry name" value="AAA"/>
    <property type="match status" value="1"/>
</dbReference>
<dbReference type="InterPro" id="IPR003593">
    <property type="entry name" value="AAA+_ATPase"/>
</dbReference>
<dbReference type="Gene3D" id="3.40.50.300">
    <property type="entry name" value="P-loop containing nucleotide triphosphate hydrolases"/>
    <property type="match status" value="1"/>
</dbReference>
<dbReference type="InterPro" id="IPR039421">
    <property type="entry name" value="Type_1_exporter"/>
</dbReference>
<dbReference type="SUPFAM" id="SSF52540">
    <property type="entry name" value="P-loop containing nucleoside triphosphate hydrolases"/>
    <property type="match status" value="1"/>
</dbReference>
<dbReference type="PANTHER" id="PTHR43394:SF1">
    <property type="entry name" value="ATP-BINDING CASSETTE SUB-FAMILY B MEMBER 10, MITOCHONDRIAL"/>
    <property type="match status" value="1"/>
</dbReference>
<dbReference type="GO" id="GO:0015421">
    <property type="term" value="F:ABC-type oligopeptide transporter activity"/>
    <property type="evidence" value="ECO:0007669"/>
    <property type="project" value="TreeGrafter"/>
</dbReference>
<feature type="compositionally biased region" description="Basic and acidic residues" evidence="9">
    <location>
        <begin position="129"/>
        <end position="155"/>
    </location>
</feature>
<comment type="caution">
    <text evidence="13">The sequence shown here is derived from an EMBL/GenBank/DDBJ whole genome shotgun (WGS) entry which is preliminary data.</text>
</comment>
<keyword evidence="6 10" id="KW-1133">Transmembrane helix</keyword>
<dbReference type="PANTHER" id="PTHR43394">
    <property type="entry name" value="ATP-DEPENDENT PERMEASE MDL1, MITOCHONDRIAL"/>
    <property type="match status" value="1"/>
</dbReference>
<feature type="domain" description="ABC transporter" evidence="11">
    <location>
        <begin position="487"/>
        <end position="724"/>
    </location>
</feature>
<reference evidence="14" key="1">
    <citation type="submission" date="2015-07" db="EMBL/GenBank/DDBJ databases">
        <authorList>
            <person name="Teixeira M.M."/>
            <person name="Souza R.C."/>
            <person name="Almeida L.G."/>
            <person name="Vicente V.A."/>
            <person name="de Hoog S."/>
            <person name="Bocca A.L."/>
            <person name="de Almeida S.R."/>
            <person name="Vasconcelos A.T."/>
            <person name="Felipe M.S."/>
        </authorList>
    </citation>
    <scope>NUCLEOTIDE SEQUENCE [LARGE SCALE GENOMIC DNA]</scope>
    <source>
        <strain evidence="14">KSF</strain>
    </source>
</reference>
<dbReference type="InterPro" id="IPR017871">
    <property type="entry name" value="ABC_transporter-like_CS"/>
</dbReference>
<dbReference type="VEuPathDB" id="FungiDB:G647_08895"/>
<comment type="subcellular location">
    <subcellularLocation>
        <location evidence="1">Membrane</location>
        <topology evidence="1">Multi-pass membrane protein</topology>
    </subcellularLocation>
</comment>
<dbReference type="PROSITE" id="PS50929">
    <property type="entry name" value="ABC_TM1F"/>
    <property type="match status" value="1"/>
</dbReference>
<evidence type="ECO:0000256" key="3">
    <source>
        <dbReference type="ARBA" id="ARBA00022692"/>
    </source>
</evidence>
<feature type="region of interest" description="Disordered" evidence="9">
    <location>
        <begin position="81"/>
        <end position="155"/>
    </location>
</feature>
<evidence type="ECO:0000256" key="2">
    <source>
        <dbReference type="ARBA" id="ARBA00005580"/>
    </source>
</evidence>
<evidence type="ECO:0000256" key="8">
    <source>
        <dbReference type="ARBA" id="ARBA00049740"/>
    </source>
</evidence>
<name>A0A1C1CN82_9EURO</name>
<dbReference type="GO" id="GO:0090374">
    <property type="term" value="P:oligopeptide export from mitochondrion"/>
    <property type="evidence" value="ECO:0007669"/>
    <property type="project" value="TreeGrafter"/>
</dbReference>
<feature type="compositionally biased region" description="Polar residues" evidence="9">
    <location>
        <begin position="93"/>
        <end position="102"/>
    </location>
</feature>
<gene>
    <name evidence="13" type="primary">mdl1</name>
    <name evidence="13" type="ORF">CLCR_06719</name>
</gene>
<dbReference type="SUPFAM" id="SSF90123">
    <property type="entry name" value="ABC transporter transmembrane region"/>
    <property type="match status" value="1"/>
</dbReference>
<feature type="transmembrane region" description="Helical" evidence="10">
    <location>
        <begin position="216"/>
        <end position="236"/>
    </location>
</feature>
<dbReference type="InterPro" id="IPR011527">
    <property type="entry name" value="ABC1_TM_dom"/>
</dbReference>
<comment type="similarity">
    <text evidence="2">Belongs to the ABC transporter superfamily. ABCB family. Mitochondrial peptide exporter (TC 3.A.1.212) subfamily.</text>
</comment>
<dbReference type="EMBL" id="LGRB01000010">
    <property type="protein sequence ID" value="OCT49985.1"/>
    <property type="molecule type" value="Genomic_DNA"/>
</dbReference>
<evidence type="ECO:0000256" key="4">
    <source>
        <dbReference type="ARBA" id="ARBA00022741"/>
    </source>
</evidence>
<dbReference type="PIRSF" id="PIRSF002773">
    <property type="entry name" value="ABC_prm/ATPase_B"/>
    <property type="match status" value="1"/>
</dbReference>
<dbReference type="eggNOG" id="KOG0058">
    <property type="taxonomic scope" value="Eukaryota"/>
</dbReference>
<evidence type="ECO:0000256" key="5">
    <source>
        <dbReference type="ARBA" id="ARBA00022840"/>
    </source>
</evidence>
<evidence type="ECO:0000256" key="6">
    <source>
        <dbReference type="ARBA" id="ARBA00022989"/>
    </source>
</evidence>
<evidence type="ECO:0000313" key="14">
    <source>
        <dbReference type="Proteomes" id="UP000094526"/>
    </source>
</evidence>
<dbReference type="Proteomes" id="UP000094526">
    <property type="component" value="Unassembled WGS sequence"/>
</dbReference>
<feature type="transmembrane region" description="Helical" evidence="10">
    <location>
        <begin position="173"/>
        <end position="196"/>
    </location>
</feature>
<feature type="transmembrane region" description="Helical" evidence="10">
    <location>
        <begin position="389"/>
        <end position="411"/>
    </location>
</feature>
<evidence type="ECO:0000256" key="9">
    <source>
        <dbReference type="SAM" id="MobiDB-lite"/>
    </source>
</evidence>
<dbReference type="GO" id="GO:0005524">
    <property type="term" value="F:ATP binding"/>
    <property type="evidence" value="ECO:0007669"/>
    <property type="project" value="UniProtKB-KW"/>
</dbReference>
<dbReference type="InterPro" id="IPR027417">
    <property type="entry name" value="P-loop_NTPase"/>
</dbReference>
<feature type="region of interest" description="Disordered" evidence="9">
    <location>
        <begin position="1"/>
        <end position="29"/>
    </location>
</feature>
<accession>A0A1C1CN82</accession>
<proteinExistence type="inferred from homology"/>
<evidence type="ECO:0000256" key="1">
    <source>
        <dbReference type="ARBA" id="ARBA00004141"/>
    </source>
</evidence>
<dbReference type="InterPro" id="IPR036640">
    <property type="entry name" value="ABC1_TM_sf"/>
</dbReference>
<dbReference type="CDD" id="cd18573">
    <property type="entry name" value="ABC_6TM_ABCB10_like"/>
    <property type="match status" value="1"/>
</dbReference>
<feature type="transmembrane region" description="Helical" evidence="10">
    <location>
        <begin position="431"/>
        <end position="452"/>
    </location>
</feature>
<evidence type="ECO:0000259" key="11">
    <source>
        <dbReference type="PROSITE" id="PS50893"/>
    </source>
</evidence>
<dbReference type="FunFam" id="3.40.50.300:FF:000218">
    <property type="entry name" value="Multidrug ABC transporter ATP-binding protein"/>
    <property type="match status" value="1"/>
</dbReference>
<dbReference type="Pfam" id="PF00664">
    <property type="entry name" value="ABC_membrane"/>
    <property type="match status" value="1"/>
</dbReference>
<evidence type="ECO:0000256" key="7">
    <source>
        <dbReference type="ARBA" id="ARBA00023136"/>
    </source>
</evidence>
<dbReference type="GO" id="GO:0005743">
    <property type="term" value="C:mitochondrial inner membrane"/>
    <property type="evidence" value="ECO:0007669"/>
    <property type="project" value="TreeGrafter"/>
</dbReference>
<keyword evidence="14" id="KW-1185">Reference proteome</keyword>
<keyword evidence="7 10" id="KW-0472">Membrane</keyword>
<dbReference type="Gene3D" id="1.20.1560.10">
    <property type="entry name" value="ABC transporter type 1, transmembrane domain"/>
    <property type="match status" value="1"/>
</dbReference>
<evidence type="ECO:0000313" key="13">
    <source>
        <dbReference type="EMBL" id="OCT49985.1"/>
    </source>
</evidence>
<dbReference type="InterPro" id="IPR003439">
    <property type="entry name" value="ABC_transporter-like_ATP-bd"/>
</dbReference>
<feature type="compositionally biased region" description="Polar residues" evidence="9">
    <location>
        <begin position="110"/>
        <end position="128"/>
    </location>
</feature>
<keyword evidence="4" id="KW-0547">Nucleotide-binding</keyword>
<evidence type="ECO:0000256" key="10">
    <source>
        <dbReference type="SAM" id="Phobius"/>
    </source>
</evidence>
<dbReference type="PROSITE" id="PS50893">
    <property type="entry name" value="ABC_TRANSPORTER_2"/>
    <property type="match status" value="1"/>
</dbReference>
<dbReference type="AlphaFoldDB" id="A0A1C1CN82"/>
<evidence type="ECO:0000259" key="12">
    <source>
        <dbReference type="PROSITE" id="PS50929"/>
    </source>
</evidence>
<keyword evidence="3 10" id="KW-0812">Transmembrane</keyword>
<feature type="domain" description="ABC transmembrane type-1" evidence="12">
    <location>
        <begin position="178"/>
        <end position="454"/>
    </location>
</feature>
<keyword evidence="5" id="KW-0067">ATP-binding</keyword>
<dbReference type="OrthoDB" id="4161646at2759"/>
<dbReference type="PROSITE" id="PS00211">
    <property type="entry name" value="ABC_TRANSPORTER_1"/>
    <property type="match status" value="1"/>
</dbReference>
<dbReference type="STRING" id="86049.A0A1C1CN82"/>
<sequence length="730" mass="79757">MNPTVPPVRRSITAFTTRRPRCKAPPTQPRCPITVFSDLPKSLSATRARLPQKSLVRPRPIIVESASCPARLQSRTLQATGNQPLQQHHREQTNVVDQNTSQHEADPQTRELSTQRANGSQPESPTIQTRDEPTKNKADTIDKSASENVETKPKPGGELREIWRLLQIAKPEIPAMSFAFFLLFISSGITMAVPFSIGKILDSATRVDGTVFGMQLEHFCVAFWPFWLGMALLKIIGERIITKLRSSLYKHTYLQSAEFFDTYRVGDLLSRLGNDTTMVGRSITDNLSDGLRSLAFATTGMGMMTYISYKLVGLLALAFPPLAAGAFLYGRAVRDLSRRIQTNLGTLTRIAEERLGNVRTSQAFTGERQEVHRYNHQTRKIFNLAKREAVISAAFFSTSSFLGNATFLALLYVGNSMVRSGSITVGDLTTFVMYTGVAGGSLFGLSAAYSDLMKGVGAASRLFELQDHHPAISPTKGMAVGSARGTIQFHDVNFAYPSRPSTPVFDGLSLKIGPESNVAIVAPSGAGKSTVASLLMRFYAPSRGTITINGHDISKMNARQLRRRIGLVGQEPVLFSGTIAENVGYGKPKATRSEILEALRLANCHFVHDFPNGVDTLVGARGAQLSGGQKQRIAIARALLKEPDILILDEATSALDVESEKLVKQALEPLRQGPSTIITITHRLSSIPRSDTIISLGTDGRVAQTGTYHQLMANKEGVFATLVKQQMSER</sequence>
<protein>
    <recommendedName>
        <fullName evidence="8">ABC multidrug transporter MDR2</fullName>
    </recommendedName>
</protein>
<dbReference type="GO" id="GO:0016887">
    <property type="term" value="F:ATP hydrolysis activity"/>
    <property type="evidence" value="ECO:0007669"/>
    <property type="project" value="InterPro"/>
</dbReference>
<feature type="transmembrane region" description="Helical" evidence="10">
    <location>
        <begin position="313"/>
        <end position="330"/>
    </location>
</feature>
<dbReference type="Pfam" id="PF00005">
    <property type="entry name" value="ABC_tran"/>
    <property type="match status" value="1"/>
</dbReference>
<organism evidence="13 14">
    <name type="scientific">Cladophialophora carrionii</name>
    <dbReference type="NCBI Taxonomy" id="86049"/>
    <lineage>
        <taxon>Eukaryota</taxon>
        <taxon>Fungi</taxon>
        <taxon>Dikarya</taxon>
        <taxon>Ascomycota</taxon>
        <taxon>Pezizomycotina</taxon>
        <taxon>Eurotiomycetes</taxon>
        <taxon>Chaetothyriomycetidae</taxon>
        <taxon>Chaetothyriales</taxon>
        <taxon>Herpotrichiellaceae</taxon>
        <taxon>Cladophialophora</taxon>
    </lineage>
</organism>